<evidence type="ECO:0000256" key="4">
    <source>
        <dbReference type="ARBA" id="ARBA00022692"/>
    </source>
</evidence>
<dbReference type="InterPro" id="IPR050809">
    <property type="entry name" value="UgpAE/MalFG_permease"/>
</dbReference>
<keyword evidence="3" id="KW-1003">Cell membrane</keyword>
<feature type="domain" description="ABC transmembrane type-1" evidence="8">
    <location>
        <begin position="94"/>
        <end position="311"/>
    </location>
</feature>
<dbReference type="Pfam" id="PF00528">
    <property type="entry name" value="BPD_transp_1"/>
    <property type="match status" value="1"/>
</dbReference>
<feature type="transmembrane region" description="Helical" evidence="7">
    <location>
        <begin position="98"/>
        <end position="122"/>
    </location>
</feature>
<accession>A0A1E3U6W5</accession>
<evidence type="ECO:0000256" key="6">
    <source>
        <dbReference type="ARBA" id="ARBA00023136"/>
    </source>
</evidence>
<dbReference type="Gene3D" id="1.10.3720.10">
    <property type="entry name" value="MetI-like"/>
    <property type="match status" value="1"/>
</dbReference>
<dbReference type="InterPro" id="IPR000515">
    <property type="entry name" value="MetI-like"/>
</dbReference>
<dbReference type="InterPro" id="IPR035906">
    <property type="entry name" value="MetI-like_sf"/>
</dbReference>
<keyword evidence="5 7" id="KW-1133">Transmembrane helix</keyword>
<dbReference type="AlphaFoldDB" id="A0A1E3U6W5"/>
<dbReference type="PROSITE" id="PS50928">
    <property type="entry name" value="ABC_TM1"/>
    <property type="match status" value="1"/>
</dbReference>
<feature type="transmembrane region" description="Helical" evidence="7">
    <location>
        <begin position="230"/>
        <end position="252"/>
    </location>
</feature>
<evidence type="ECO:0000256" key="3">
    <source>
        <dbReference type="ARBA" id="ARBA00022475"/>
    </source>
</evidence>
<comment type="subcellular location">
    <subcellularLocation>
        <location evidence="1 7">Cell membrane</location>
        <topology evidence="1 7">Multi-pass membrane protein</topology>
    </subcellularLocation>
</comment>
<reference evidence="9 10" key="1">
    <citation type="submission" date="2016-08" db="EMBL/GenBank/DDBJ databases">
        <authorList>
            <person name="Seilhamer J.J."/>
        </authorList>
    </citation>
    <scope>NUCLEOTIDE SEQUENCE [LARGE SCALE GENOMIC DNA]</scope>
    <source>
        <strain evidence="9 10">NML150140-1</strain>
    </source>
</reference>
<evidence type="ECO:0000313" key="10">
    <source>
        <dbReference type="Proteomes" id="UP000094271"/>
    </source>
</evidence>
<evidence type="ECO:0000256" key="5">
    <source>
        <dbReference type="ARBA" id="ARBA00022989"/>
    </source>
</evidence>
<dbReference type="EMBL" id="MEHA01000043">
    <property type="protein sequence ID" value="ODR39310.1"/>
    <property type="molecule type" value="Genomic_DNA"/>
</dbReference>
<dbReference type="PANTHER" id="PTHR43227:SF11">
    <property type="entry name" value="BLL4140 PROTEIN"/>
    <property type="match status" value="1"/>
</dbReference>
<evidence type="ECO:0000256" key="1">
    <source>
        <dbReference type="ARBA" id="ARBA00004651"/>
    </source>
</evidence>
<comment type="caution">
    <text evidence="9">The sequence shown here is derived from an EMBL/GenBank/DDBJ whole genome shotgun (WGS) entry which is preliminary data.</text>
</comment>
<dbReference type="SUPFAM" id="SSF161098">
    <property type="entry name" value="MetI-like"/>
    <property type="match status" value="1"/>
</dbReference>
<evidence type="ECO:0000256" key="2">
    <source>
        <dbReference type="ARBA" id="ARBA00022448"/>
    </source>
</evidence>
<feature type="transmembrane region" description="Helical" evidence="7">
    <location>
        <begin position="295"/>
        <end position="315"/>
    </location>
</feature>
<keyword evidence="4 7" id="KW-0812">Transmembrane</keyword>
<protein>
    <submittedName>
        <fullName evidence="9">Sugar ABC transporter permease</fullName>
    </submittedName>
</protein>
<feature type="transmembrane region" description="Helical" evidence="7">
    <location>
        <begin position="134"/>
        <end position="154"/>
    </location>
</feature>
<dbReference type="GO" id="GO:0055085">
    <property type="term" value="P:transmembrane transport"/>
    <property type="evidence" value="ECO:0007669"/>
    <property type="project" value="InterPro"/>
</dbReference>
<organism evidence="9 10">
    <name type="scientific">Eisenbergiella tayi</name>
    <dbReference type="NCBI Taxonomy" id="1432052"/>
    <lineage>
        <taxon>Bacteria</taxon>
        <taxon>Bacillati</taxon>
        <taxon>Bacillota</taxon>
        <taxon>Clostridia</taxon>
        <taxon>Lachnospirales</taxon>
        <taxon>Lachnospiraceae</taxon>
        <taxon>Eisenbergiella</taxon>
    </lineage>
</organism>
<evidence type="ECO:0000259" key="8">
    <source>
        <dbReference type="PROSITE" id="PS50928"/>
    </source>
</evidence>
<name>A0A1E3U6W5_9FIRM</name>
<keyword evidence="6 7" id="KW-0472">Membrane</keyword>
<feature type="transmembrane region" description="Helical" evidence="7">
    <location>
        <begin position="34"/>
        <end position="61"/>
    </location>
</feature>
<dbReference type="PANTHER" id="PTHR43227">
    <property type="entry name" value="BLL4140 PROTEIN"/>
    <property type="match status" value="1"/>
</dbReference>
<dbReference type="GO" id="GO:0005886">
    <property type="term" value="C:plasma membrane"/>
    <property type="evidence" value="ECO:0007669"/>
    <property type="project" value="UniProtKB-SubCell"/>
</dbReference>
<dbReference type="Proteomes" id="UP000094271">
    <property type="component" value="Unassembled WGS sequence"/>
</dbReference>
<feature type="transmembrane region" description="Helical" evidence="7">
    <location>
        <begin position="181"/>
        <end position="209"/>
    </location>
</feature>
<gene>
    <name evidence="9" type="ORF">BEI59_33325</name>
</gene>
<sequence>MVGLRTAKSKSVSQQEMVHAKKNGMLAEIGRHKVLYLMILPTIVYFLIFNYLPMAGVYLAFTDFNFKDGLLHSPFCGFDNFKTLFTSGVLTRLLRNTILYNLAFIVIGNIVEMLLAVVLSRFASQIFKKVVQTLSFMPYFVSYVIVASFSYILFNSGTGSFTLFVQSLGVKDFSTYGTPGIWPVIIVLVYLWKSVGYGMVVYLASVTSIDESLYEAAKIDGATIHQQMKYITIPMLVPTLITLLLFALGSIARGQFELFYQLCGSQGQLYEITDIFDTYVFRMLQGTFDVGRGTAIGLFQSLFGLVVVCVVNRLVNRYNSDYALF</sequence>
<keyword evidence="2 7" id="KW-0813">Transport</keyword>
<evidence type="ECO:0000256" key="7">
    <source>
        <dbReference type="RuleBase" id="RU363032"/>
    </source>
</evidence>
<comment type="similarity">
    <text evidence="7">Belongs to the binding-protein-dependent transport system permease family.</text>
</comment>
<evidence type="ECO:0000313" key="9">
    <source>
        <dbReference type="EMBL" id="ODR39310.1"/>
    </source>
</evidence>
<proteinExistence type="inferred from homology"/>
<dbReference type="CDD" id="cd06261">
    <property type="entry name" value="TM_PBP2"/>
    <property type="match status" value="1"/>
</dbReference>
<dbReference type="RefSeq" id="WP_069432386.1">
    <property type="nucleotide sequence ID" value="NZ_MEHA01000043.1"/>
</dbReference>